<evidence type="ECO:0000256" key="10">
    <source>
        <dbReference type="ARBA" id="ARBA00022824"/>
    </source>
</evidence>
<keyword evidence="24" id="KW-1185">Reference proteome</keyword>
<dbReference type="InterPro" id="IPR013083">
    <property type="entry name" value="Znf_RING/FYVE/PHD"/>
</dbReference>
<dbReference type="EC" id="2.3.2.27" evidence="4"/>
<evidence type="ECO:0000259" key="22">
    <source>
        <dbReference type="PROSITE" id="PS51292"/>
    </source>
</evidence>
<accession>A0A662YKT6</accession>
<evidence type="ECO:0000256" key="21">
    <source>
        <dbReference type="SAM" id="Phobius"/>
    </source>
</evidence>
<keyword evidence="10" id="KW-0256">Endoplasmic reticulum</keyword>
<dbReference type="PANTHER" id="PTHR13145">
    <property type="entry name" value="SSM4 PROTEIN"/>
    <property type="match status" value="1"/>
</dbReference>
<keyword evidence="7" id="KW-0479">Metal-binding</keyword>
<keyword evidence="13 21" id="KW-1133">Transmembrane helix</keyword>
<evidence type="ECO:0000256" key="5">
    <source>
        <dbReference type="ARBA" id="ARBA00022679"/>
    </source>
</evidence>
<dbReference type="InterPro" id="IPR011016">
    <property type="entry name" value="Znf_RING-CH"/>
</dbReference>
<dbReference type="PROSITE" id="PS51292">
    <property type="entry name" value="ZF_RING_CH"/>
    <property type="match status" value="1"/>
</dbReference>
<dbReference type="Pfam" id="PF23113">
    <property type="entry name" value="MARCHF6_C"/>
    <property type="match status" value="1"/>
</dbReference>
<evidence type="ECO:0000313" key="23">
    <source>
        <dbReference type="EMBL" id="RXM97147.1"/>
    </source>
</evidence>
<dbReference type="SMART" id="SM00744">
    <property type="entry name" value="RINGv"/>
    <property type="match status" value="1"/>
</dbReference>
<keyword evidence="15 21" id="KW-0472">Membrane</keyword>
<evidence type="ECO:0000256" key="14">
    <source>
        <dbReference type="ARBA" id="ARBA00022990"/>
    </source>
</evidence>
<evidence type="ECO:0000256" key="1">
    <source>
        <dbReference type="ARBA" id="ARBA00000900"/>
    </source>
</evidence>
<organism evidence="23 24">
    <name type="scientific">Acipenser ruthenus</name>
    <name type="common">Sterlet sturgeon</name>
    <dbReference type="NCBI Taxonomy" id="7906"/>
    <lineage>
        <taxon>Eukaryota</taxon>
        <taxon>Metazoa</taxon>
        <taxon>Chordata</taxon>
        <taxon>Craniata</taxon>
        <taxon>Vertebrata</taxon>
        <taxon>Euteleostomi</taxon>
        <taxon>Actinopterygii</taxon>
        <taxon>Chondrostei</taxon>
        <taxon>Acipenseriformes</taxon>
        <taxon>Acipenseridae</taxon>
        <taxon>Acipenser</taxon>
    </lineage>
</organism>
<dbReference type="EMBL" id="SCEB01001236">
    <property type="protein sequence ID" value="RXM97147.1"/>
    <property type="molecule type" value="Genomic_DNA"/>
</dbReference>
<feature type="transmembrane region" description="Helical" evidence="21">
    <location>
        <begin position="441"/>
        <end position="463"/>
    </location>
</feature>
<feature type="region of interest" description="Disordered" evidence="20">
    <location>
        <begin position="173"/>
        <end position="209"/>
    </location>
</feature>
<dbReference type="GO" id="GO:0036503">
    <property type="term" value="P:ERAD pathway"/>
    <property type="evidence" value="ECO:0007669"/>
    <property type="project" value="TreeGrafter"/>
</dbReference>
<dbReference type="GO" id="GO:0061630">
    <property type="term" value="F:ubiquitin protein ligase activity"/>
    <property type="evidence" value="ECO:0007669"/>
    <property type="project" value="UniProtKB-EC"/>
</dbReference>
<keyword evidence="5" id="KW-0808">Transferase</keyword>
<keyword evidence="11" id="KW-0862">Zinc</keyword>
<dbReference type="PANTHER" id="PTHR13145:SF0">
    <property type="entry name" value="E3 UBIQUITIN-PROTEIN LIGASE MARCHF6"/>
    <property type="match status" value="1"/>
</dbReference>
<evidence type="ECO:0000256" key="12">
    <source>
        <dbReference type="ARBA" id="ARBA00022843"/>
    </source>
</evidence>
<dbReference type="InterPro" id="IPR056521">
    <property type="entry name" value="MARCHF6-like_C"/>
</dbReference>
<feature type="transmembrane region" description="Helical" evidence="21">
    <location>
        <begin position="95"/>
        <end position="121"/>
    </location>
</feature>
<evidence type="ECO:0000256" key="3">
    <source>
        <dbReference type="ARBA" id="ARBA00004906"/>
    </source>
</evidence>
<evidence type="ECO:0000256" key="2">
    <source>
        <dbReference type="ARBA" id="ARBA00004477"/>
    </source>
</evidence>
<evidence type="ECO:0000256" key="11">
    <source>
        <dbReference type="ARBA" id="ARBA00022833"/>
    </source>
</evidence>
<comment type="caution">
    <text evidence="23">The sequence shown here is derived from an EMBL/GenBank/DDBJ whole genome shotgun (WGS) entry which is preliminary data.</text>
</comment>
<feature type="transmembrane region" description="Helical" evidence="21">
    <location>
        <begin position="667"/>
        <end position="685"/>
    </location>
</feature>
<proteinExistence type="predicted"/>
<feature type="transmembrane region" description="Helical" evidence="21">
    <location>
        <begin position="581"/>
        <end position="603"/>
    </location>
</feature>
<feature type="non-terminal residue" evidence="23">
    <location>
        <position position="1"/>
    </location>
</feature>
<keyword evidence="12" id="KW-0832">Ubl conjugation</keyword>
<dbReference type="Pfam" id="PF12906">
    <property type="entry name" value="RINGv"/>
    <property type="match status" value="1"/>
</dbReference>
<dbReference type="FunFam" id="3.30.40.10:FF:000096">
    <property type="entry name" value="E3 ubiquitin-protein ligase MARCH6"/>
    <property type="match status" value="1"/>
</dbReference>
<feature type="transmembrane region" description="Helical" evidence="21">
    <location>
        <begin position="627"/>
        <end position="655"/>
    </location>
</feature>
<feature type="transmembrane region" description="Helical" evidence="21">
    <location>
        <begin position="483"/>
        <end position="507"/>
    </location>
</feature>
<comment type="subunit">
    <text evidence="16">Interacts with DIO2. Interacts with SQLE.</text>
</comment>
<evidence type="ECO:0000256" key="13">
    <source>
        <dbReference type="ARBA" id="ARBA00022989"/>
    </source>
</evidence>
<evidence type="ECO:0000256" key="4">
    <source>
        <dbReference type="ARBA" id="ARBA00012483"/>
    </source>
</evidence>
<dbReference type="Proteomes" id="UP000289886">
    <property type="component" value="Unassembled WGS sequence"/>
</dbReference>
<feature type="transmembrane region" description="Helical" evidence="21">
    <location>
        <begin position="293"/>
        <end position="310"/>
    </location>
</feature>
<evidence type="ECO:0000256" key="20">
    <source>
        <dbReference type="SAM" id="MobiDB-lite"/>
    </source>
</evidence>
<dbReference type="GO" id="GO:0005789">
    <property type="term" value="C:endoplasmic reticulum membrane"/>
    <property type="evidence" value="ECO:0007669"/>
    <property type="project" value="UniProtKB-SubCell"/>
</dbReference>
<evidence type="ECO:0000256" key="15">
    <source>
        <dbReference type="ARBA" id="ARBA00023136"/>
    </source>
</evidence>
<reference evidence="23 24" key="1">
    <citation type="submission" date="2019-01" db="EMBL/GenBank/DDBJ databases">
        <title>Draft Genome and Complete Hox-Cluster Characterization of the Sterlet Sturgeon (Acipenser ruthenus).</title>
        <authorList>
            <person name="Wei Q."/>
        </authorList>
    </citation>
    <scope>NUCLEOTIDE SEQUENCE [LARGE SCALE GENOMIC DNA]</scope>
    <source>
        <strain evidence="23">WHYD16114868_AA</strain>
        <tissue evidence="23">Blood</tissue>
    </source>
</reference>
<evidence type="ECO:0000256" key="19">
    <source>
        <dbReference type="ARBA" id="ARBA00083917"/>
    </source>
</evidence>
<evidence type="ECO:0000256" key="7">
    <source>
        <dbReference type="ARBA" id="ARBA00022723"/>
    </source>
</evidence>
<feature type="domain" description="RING-CH-type" evidence="22">
    <location>
        <begin position="1"/>
        <end position="56"/>
    </location>
</feature>
<evidence type="ECO:0000313" key="24">
    <source>
        <dbReference type="Proteomes" id="UP000289886"/>
    </source>
</evidence>
<feature type="transmembrane region" description="Helical" evidence="21">
    <location>
        <begin position="528"/>
        <end position="561"/>
    </location>
</feature>
<comment type="pathway">
    <text evidence="3">Protein modification; protein ubiquitination.</text>
</comment>
<gene>
    <name evidence="23" type="ORF">EOD39_14790</name>
</gene>
<keyword evidence="9" id="KW-0833">Ubl conjugation pathway</keyword>
<dbReference type="AlphaFoldDB" id="A0A662YKT6"/>
<evidence type="ECO:0000256" key="6">
    <source>
        <dbReference type="ARBA" id="ARBA00022692"/>
    </source>
</evidence>
<protein>
    <recommendedName>
        <fullName evidence="17">E3 ubiquitin-protein ligase MARCHF6</fullName>
        <ecNumber evidence="4">2.3.2.27</ecNumber>
    </recommendedName>
    <alternativeName>
        <fullName evidence="19">Membrane-associated RING finger protein 6</fullName>
    </alternativeName>
    <alternativeName>
        <fullName evidence="18">Membrane-associated RING-CH protein VI</fullName>
    </alternativeName>
</protein>
<feature type="transmembrane region" description="Helical" evidence="21">
    <location>
        <begin position="270"/>
        <end position="288"/>
    </location>
</feature>
<name>A0A662YKT6_ACIRT</name>
<dbReference type="CDD" id="cd16702">
    <property type="entry name" value="RING_CH-C4HC3_MARCH6"/>
    <property type="match status" value="1"/>
</dbReference>
<evidence type="ECO:0000256" key="16">
    <source>
        <dbReference type="ARBA" id="ARBA00064724"/>
    </source>
</evidence>
<dbReference type="Gene3D" id="3.30.40.10">
    <property type="entry name" value="Zinc/RING finger domain, C3HC4 (zinc finger)"/>
    <property type="match status" value="1"/>
</dbReference>
<keyword evidence="8" id="KW-0863">Zinc-finger</keyword>
<evidence type="ECO:0000256" key="9">
    <source>
        <dbReference type="ARBA" id="ARBA00022786"/>
    </source>
</evidence>
<evidence type="ECO:0000256" key="17">
    <source>
        <dbReference type="ARBA" id="ARBA00069012"/>
    </source>
</evidence>
<sequence length="699" mass="78168">DICRVCRSEGAPDKPLYHPCVCTGSIKFIHQECLVQWLKHSRKEYCELCKHRFAFTPIYSPDMPSRLPVQDIFAGLVTSVGTAIRYWFHYTLVAFAWLGVVPLTACRIYKCLFTGSVSSLLTLPLDMLSTENVLADCLQGCFVVTCTLCAFISLVWLREQIVHGGAPQWLDQNQQQPANGAGLPNEAPGGWNGAAENVPAPAPPNPPAENAVVAEIPDIQVDPAEDLEMLGLDGSLVFLAELLLGLQEMFDASLKDRELSFQSAPGTTMFLHWLVGMVYVFYFASFILLLREVVFGSIVLLMLWLPIRIIKHILPDFLPYNVMLYSDAPVSELSLELLLLQVVLPALLEQGHTRQWMKGLVRAWTVTTGYLLDLHSYLLGNQEENDNNANQQANNNQQARNNNAIPVVGEGLHAAHQAILQQGGPVGFQPYRRPMRFPFRIVLLIVFMCATLLVASLICLTLPVFTGRWLMSFWTGSAKIHELYTAACGLYVCWLSIRAITVLLAWMPQGRRVIALKVQEWSLMLSAGILLVLQIVKTLIVAVLLAGVVPLLLGLLFELVIVAPLRVPLDQTPLFYPWQDWALGVLHAKIIAAITLMGPQWWLKTVIEQVYANGIRNIDLYFIIQKLAAPVISVLLLSLCVPYVIAVGIVPVIGVADEMQNLVQRRIYPFLLMVVMLIGILSFQIRQFKRLYEHIKNDK</sequence>
<feature type="transmembrane region" description="Helical" evidence="21">
    <location>
        <begin position="133"/>
        <end position="157"/>
    </location>
</feature>
<dbReference type="SUPFAM" id="SSF57850">
    <property type="entry name" value="RING/U-box"/>
    <property type="match status" value="1"/>
</dbReference>
<comment type="catalytic activity">
    <reaction evidence="1">
        <text>S-ubiquitinyl-[E2 ubiquitin-conjugating enzyme]-L-cysteine + [acceptor protein]-L-lysine = [E2 ubiquitin-conjugating enzyme]-L-cysteine + N(6)-ubiquitinyl-[acceptor protein]-L-lysine.</text>
        <dbReference type="EC" id="2.3.2.27"/>
    </reaction>
</comment>
<dbReference type="GO" id="GO:0008270">
    <property type="term" value="F:zinc ion binding"/>
    <property type="evidence" value="ECO:0007669"/>
    <property type="project" value="UniProtKB-KW"/>
</dbReference>
<evidence type="ECO:0000256" key="8">
    <source>
        <dbReference type="ARBA" id="ARBA00022771"/>
    </source>
</evidence>
<keyword evidence="6 21" id="KW-0812">Transmembrane</keyword>
<keyword evidence="14" id="KW-0007">Acetylation</keyword>
<comment type="subcellular location">
    <subcellularLocation>
        <location evidence="2">Endoplasmic reticulum membrane</location>
        <topology evidence="2">Multi-pass membrane protein</topology>
    </subcellularLocation>
</comment>
<evidence type="ECO:0000256" key="18">
    <source>
        <dbReference type="ARBA" id="ARBA00082010"/>
    </source>
</evidence>